<keyword evidence="2" id="KW-1185">Reference proteome</keyword>
<gene>
    <name evidence="1" type="ORF">ACFFLM_17340</name>
</gene>
<evidence type="ECO:0000313" key="1">
    <source>
        <dbReference type="EMBL" id="MFB9993727.1"/>
    </source>
</evidence>
<dbReference type="EMBL" id="JBHLYR010000052">
    <property type="protein sequence ID" value="MFB9993727.1"/>
    <property type="molecule type" value="Genomic_DNA"/>
</dbReference>
<reference evidence="1 2" key="1">
    <citation type="submission" date="2024-09" db="EMBL/GenBank/DDBJ databases">
        <authorList>
            <person name="Sun Q."/>
            <person name="Mori K."/>
        </authorList>
    </citation>
    <scope>NUCLEOTIDE SEQUENCE [LARGE SCALE GENOMIC DNA]</scope>
    <source>
        <strain evidence="1 2">JCM 13503</strain>
    </source>
</reference>
<dbReference type="InterPro" id="IPR019646">
    <property type="entry name" value="Aminoglyc_AdlTrfase"/>
</dbReference>
<dbReference type="Proteomes" id="UP001589733">
    <property type="component" value="Unassembled WGS sequence"/>
</dbReference>
<accession>A0ABV6B3A6</accession>
<dbReference type="Gene3D" id="3.30.460.40">
    <property type="match status" value="1"/>
</dbReference>
<comment type="caution">
    <text evidence="1">The sequence shown here is derived from an EMBL/GenBank/DDBJ whole genome shotgun (WGS) entry which is preliminary data.</text>
</comment>
<dbReference type="RefSeq" id="WP_380013121.1">
    <property type="nucleotide sequence ID" value="NZ_JBHLYR010000052.1"/>
</dbReference>
<proteinExistence type="predicted"/>
<sequence>MDSLTVAAQSLTDVLGSALERGRTTGIFVLSLGGPGSVPALADLDVPELHLDLLPGTPTEAALIGLGYTRQPDGGFVHPGGWRVVVAEEGTAWATDQAVLRDLLQDAPAAAYRYRAAFVQAGRRHADALLLPAAYAHHAQTVGFAPALFAAQTLAPLDLAWMLAGGWALDAWHGTVTRPHEDIDIIVPRQRQDTLREALVAGGWRLDACRDGGYHAWTAPIQAPDHQAHARHPELPHAQLLDVLLTDIDDQTWIYRRDPRVTLPLAQARLRGAHGLPHLAPQVVLLFKSRTANRDPRGKDQRDFARTLPTLNAEARAWLVGALRLTSPGHEWLAALEGARP</sequence>
<name>A0ABV6B3A6_9DEIO</name>
<protein>
    <submittedName>
        <fullName evidence="1">Nucleotidyltransferase domain-containing protein</fullName>
    </submittedName>
</protein>
<dbReference type="Pfam" id="PF10706">
    <property type="entry name" value="Aminoglyc_resit"/>
    <property type="match status" value="1"/>
</dbReference>
<organism evidence="1 2">
    <name type="scientific">Deinococcus oregonensis</name>
    <dbReference type="NCBI Taxonomy" id="1805970"/>
    <lineage>
        <taxon>Bacteria</taxon>
        <taxon>Thermotogati</taxon>
        <taxon>Deinococcota</taxon>
        <taxon>Deinococci</taxon>
        <taxon>Deinococcales</taxon>
        <taxon>Deinococcaceae</taxon>
        <taxon>Deinococcus</taxon>
    </lineage>
</organism>
<evidence type="ECO:0000313" key="2">
    <source>
        <dbReference type="Proteomes" id="UP001589733"/>
    </source>
</evidence>